<dbReference type="AlphaFoldDB" id="A0A382IZU0"/>
<organism evidence="2">
    <name type="scientific">marine metagenome</name>
    <dbReference type="NCBI Taxonomy" id="408172"/>
    <lineage>
        <taxon>unclassified sequences</taxon>
        <taxon>metagenomes</taxon>
        <taxon>ecological metagenomes</taxon>
    </lineage>
</organism>
<feature type="compositionally biased region" description="Low complexity" evidence="1">
    <location>
        <begin position="28"/>
        <end position="37"/>
    </location>
</feature>
<name>A0A382IZU0_9ZZZZ</name>
<evidence type="ECO:0000256" key="1">
    <source>
        <dbReference type="SAM" id="MobiDB-lite"/>
    </source>
</evidence>
<reference evidence="2" key="1">
    <citation type="submission" date="2018-05" db="EMBL/GenBank/DDBJ databases">
        <authorList>
            <person name="Lanie J.A."/>
            <person name="Ng W.-L."/>
            <person name="Kazmierczak K.M."/>
            <person name="Andrzejewski T.M."/>
            <person name="Davidsen T.M."/>
            <person name="Wayne K.J."/>
            <person name="Tettelin H."/>
            <person name="Glass J.I."/>
            <person name="Rusch D."/>
            <person name="Podicherti R."/>
            <person name="Tsui H.-C.T."/>
            <person name="Winkler M.E."/>
        </authorList>
    </citation>
    <scope>NUCLEOTIDE SEQUENCE</scope>
</reference>
<proteinExistence type="predicted"/>
<sequence>MNTVGLLDILEYMHICRRRSIEQLQSRAATAGTADATSSVHESRAPASRR</sequence>
<feature type="non-terminal residue" evidence="2">
    <location>
        <position position="50"/>
    </location>
</feature>
<gene>
    <name evidence="2" type="ORF">METZ01_LOCUS257521</name>
</gene>
<protein>
    <submittedName>
        <fullName evidence="2">Uncharacterized protein</fullName>
    </submittedName>
</protein>
<dbReference type="EMBL" id="UINC01070486">
    <property type="protein sequence ID" value="SVC04667.1"/>
    <property type="molecule type" value="Genomic_DNA"/>
</dbReference>
<accession>A0A382IZU0</accession>
<evidence type="ECO:0000313" key="2">
    <source>
        <dbReference type="EMBL" id="SVC04667.1"/>
    </source>
</evidence>
<feature type="region of interest" description="Disordered" evidence="1">
    <location>
        <begin position="24"/>
        <end position="50"/>
    </location>
</feature>